<dbReference type="Proteomes" id="UP000002195">
    <property type="component" value="Unassembled WGS sequence"/>
</dbReference>
<protein>
    <submittedName>
        <fullName evidence="1">Uncharacterized protein</fullName>
    </submittedName>
</protein>
<dbReference type="RefSeq" id="XP_644152.1">
    <property type="nucleotide sequence ID" value="XM_639060.1"/>
</dbReference>
<gene>
    <name evidence="1" type="ORF">DDB_G0274919</name>
</gene>
<dbReference type="GeneID" id="8619581"/>
<dbReference type="InParanoid" id="Q86HQ9"/>
<reference evidence="1 2" key="1">
    <citation type="journal article" date="2005" name="Nature">
        <title>The genome of the social amoeba Dictyostelium discoideum.</title>
        <authorList>
            <consortium name="The Dictyostelium discoideum Sequencing Consortium"/>
            <person name="Eichinger L."/>
            <person name="Pachebat J.A."/>
            <person name="Glockner G."/>
            <person name="Rajandream M.A."/>
            <person name="Sucgang R."/>
            <person name="Berriman M."/>
            <person name="Song J."/>
            <person name="Olsen R."/>
            <person name="Szafranski K."/>
            <person name="Xu Q."/>
            <person name="Tunggal B."/>
            <person name="Kummerfeld S."/>
            <person name="Madera M."/>
            <person name="Konfortov B.A."/>
            <person name="Rivero F."/>
            <person name="Bankier A.T."/>
            <person name="Lehmann R."/>
            <person name="Hamlin N."/>
            <person name="Davies R."/>
            <person name="Gaudet P."/>
            <person name="Fey P."/>
            <person name="Pilcher K."/>
            <person name="Chen G."/>
            <person name="Saunders D."/>
            <person name="Sodergren E."/>
            <person name="Davis P."/>
            <person name="Kerhornou A."/>
            <person name="Nie X."/>
            <person name="Hall N."/>
            <person name="Anjard C."/>
            <person name="Hemphill L."/>
            <person name="Bason N."/>
            <person name="Farbrother P."/>
            <person name="Desany B."/>
            <person name="Just E."/>
            <person name="Morio T."/>
            <person name="Rost R."/>
            <person name="Churcher C."/>
            <person name="Cooper J."/>
            <person name="Haydock S."/>
            <person name="van Driessche N."/>
            <person name="Cronin A."/>
            <person name="Goodhead I."/>
            <person name="Muzny D."/>
            <person name="Mourier T."/>
            <person name="Pain A."/>
            <person name="Lu M."/>
            <person name="Harper D."/>
            <person name="Lindsay R."/>
            <person name="Hauser H."/>
            <person name="James K."/>
            <person name="Quiles M."/>
            <person name="Madan Babu M."/>
            <person name="Saito T."/>
            <person name="Buchrieser C."/>
            <person name="Wardroper A."/>
            <person name="Felder M."/>
            <person name="Thangavelu M."/>
            <person name="Johnson D."/>
            <person name="Knights A."/>
            <person name="Loulseged H."/>
            <person name="Mungall K."/>
            <person name="Oliver K."/>
            <person name="Price C."/>
            <person name="Quail M.A."/>
            <person name="Urushihara H."/>
            <person name="Hernandez J."/>
            <person name="Rabbinowitsch E."/>
            <person name="Steffen D."/>
            <person name="Sanders M."/>
            <person name="Ma J."/>
            <person name="Kohara Y."/>
            <person name="Sharp S."/>
            <person name="Simmonds M."/>
            <person name="Spiegler S."/>
            <person name="Tivey A."/>
            <person name="Sugano S."/>
            <person name="White B."/>
            <person name="Walker D."/>
            <person name="Woodward J."/>
            <person name="Winckler T."/>
            <person name="Tanaka Y."/>
            <person name="Shaulsky G."/>
            <person name="Schleicher M."/>
            <person name="Weinstock G."/>
            <person name="Rosenthal A."/>
            <person name="Cox E.C."/>
            <person name="Chisholm R.L."/>
            <person name="Gibbs R."/>
            <person name="Loomis W.F."/>
            <person name="Platzer M."/>
            <person name="Kay R.R."/>
            <person name="Williams J."/>
            <person name="Dear P.H."/>
            <person name="Noegel A.A."/>
            <person name="Barrell B."/>
            <person name="Kuspa A."/>
        </authorList>
    </citation>
    <scope>NUCLEOTIDE SEQUENCE [LARGE SCALE GENOMIC DNA]</scope>
    <source>
        <strain evidence="1 2">AX4</strain>
    </source>
</reference>
<dbReference type="PhylomeDB" id="Q86HQ9"/>
<evidence type="ECO:0000313" key="1">
    <source>
        <dbReference type="EMBL" id="EAL70352.1"/>
    </source>
</evidence>
<accession>Q86HQ9</accession>
<dbReference type="PANTHER" id="PTHR32142">
    <property type="entry name" value="B BOX-TYPE DOMAIN-CONTAINING PROTEIN-RELATED"/>
    <property type="match status" value="1"/>
</dbReference>
<dbReference type="VEuPathDB" id="AmoebaDB:DDB_G0274919"/>
<organism evidence="1 2">
    <name type="scientific">Dictyostelium discoideum</name>
    <name type="common">Social amoeba</name>
    <dbReference type="NCBI Taxonomy" id="44689"/>
    <lineage>
        <taxon>Eukaryota</taxon>
        <taxon>Amoebozoa</taxon>
        <taxon>Evosea</taxon>
        <taxon>Eumycetozoa</taxon>
        <taxon>Dictyostelia</taxon>
        <taxon>Dictyosteliales</taxon>
        <taxon>Dictyosteliaceae</taxon>
        <taxon>Dictyostelium</taxon>
    </lineage>
</organism>
<proteinExistence type="predicted"/>
<dbReference type="dictyBase" id="DDB_G0274919"/>
<name>Q86HQ9_DICDI</name>
<sequence length="1149" mass="136027">MDELFFKVYKNLFLRNKIFYHISNDKLNYDELSQYNHLNRIKFKHISSLKFMVEKNQFPLLNYKLKSGEFVQINRDGIELLFKKVLIKQQQSQSQQQSQQQQQSHESQEESLLLLFNLKREILFKISNLLELSIKFNNLNFIKYLFKTQKSDKENEINKELDIYYKKFEIDSTTIEYALSNSSSIEVMEYLYNEIIINSIGSSGSKLLKGKIENKSLKLSTINGSIDIIQWVLNKGLYNEINFKEMEKIHLNHLLNIKSNLTISIKLLEMNLLDRENDNETNICSIVVDKIIKTLKDKSIQELIYYNLLLNNKIDGSGSDNEDYIKKLKILILKSPMSSIDKELLYFEYLVDYDDVIADLPLFDSVVYEYTFSLLSINALKYLTSKSLSRQSKISPEWSNTLKEKYLNNYYTYKDKLFDGSKESENRIIEFINQYCQYRSQENLKKDTGLQFLFWPTFANCLLYYREFSVDLVEKVTNIKGFPYRESFINIDFPVGEISPMKKYQWYYENVILPNYRDNQIEYYGLNQYLSTIQCKQDVDFIFKIRNPSIKLEIKFLPISMNLLESDDDDNNNSISISNYFKSLFKHIPDYYCFSIPFLKSLLTFNLKILKELDLKIGVVFKNFGSREILAKTDYKKEFFNEITNQIEKDKIIEFFDYLNQSNYRIFDCQTWILYISSLFKSLHVTLEGENKIELLKQLNINYNQFQNESIMLVINFIFENKFEEALIILSSLNFNSNIDSIKLNDINGFVYQTQQYCFYKVAEDDGFRKKIYKNKFQFQLVFKVLELILKNWNFKKGGSGNGSGGGDDYYNDILVPLFEHLYKTIIQCFDSNYYNIKLVRDILLSIGNYKVSEDLFETFNYLTIKSIKISSFIISKERFNYLIKKKDKDSSRLLQDPFLSQCLMKPEFSFDSIFNSSETQLLLKLQSLFQENENENENYNNLQPRLFTHQHIRIDVFSDNEKDVYFFGNIGEIEPLFKCFKGFLKQQLQQDQDQNQDQLHNDNNNNNTSNILLQVLSKIFGNFKDKQLLNRFINEFCISNNNDNNNNNNCLDINLVFKSAIQVLRIDLLDWMLNDCKLKDKIIIDSSLQSIHSLVELNHIEFFTFFINNCKASIKINDVKQWYSLSQSLGYQDLSNLFINNFPTIQTI</sequence>
<dbReference type="KEGG" id="ddi:DDB_G0274919"/>
<evidence type="ECO:0000313" key="2">
    <source>
        <dbReference type="Proteomes" id="UP000002195"/>
    </source>
</evidence>
<dbReference type="PANTHER" id="PTHR32142:SF61">
    <property type="match status" value="1"/>
</dbReference>
<dbReference type="HOGENOM" id="CLU_306626_0_0_1"/>
<accession>Q555C1</accession>
<dbReference type="PaxDb" id="44689-DDB0217547"/>
<dbReference type="EMBL" id="AAFI02000012">
    <property type="protein sequence ID" value="EAL70352.1"/>
    <property type="molecule type" value="Genomic_DNA"/>
</dbReference>
<dbReference type="AlphaFoldDB" id="Q86HQ9"/>
<comment type="caution">
    <text evidence="1">The sequence shown here is derived from an EMBL/GenBank/DDBJ whole genome shotgun (WGS) entry which is preliminary data.</text>
</comment>
<keyword evidence="2" id="KW-1185">Reference proteome</keyword>